<dbReference type="PANTHER" id="PTHR43236:SF2">
    <property type="entry name" value="BLL0069 PROTEIN"/>
    <property type="match status" value="1"/>
</dbReference>
<sequence length="240" mass="27917">MNSTVLAEILRHEWGIESFASVNIRSLVYNNIRNLTVLWFPMKANISGCCSKTNEDKVIFINTNHSIGRQNFTLAHELYHLLYEDIDDFIVCGINMNTPSERNADEFASTLLIPDSALYWFRNKNQIDDWSVEDLIKCEQYYQVSRSTMLNRLKSLNWISQDQYDEFGLNVVAEVNRLGYETGLYKPSPQDQKYSSIGELVRLTEKAYGKKKITGGKRKEILLKCFRNDILYDNEVNKLE</sequence>
<evidence type="ECO:0000313" key="2">
    <source>
        <dbReference type="EMBL" id="ADC47793.1"/>
    </source>
</evidence>
<reference evidence="2 3" key="1">
    <citation type="journal article" date="2010" name="PLoS ONE">
        <title>The genome sequence of the rumen methanogen Methanobrevibacter ruminantium reveals new possibilities for controlling ruminant methane emissions.</title>
        <authorList>
            <person name="Leahy S.C."/>
            <person name="Kelly W.J."/>
            <person name="Altermann E."/>
            <person name="Ronimus R.S."/>
            <person name="Yeoman C.J."/>
            <person name="Pacheco D.M."/>
            <person name="Li D."/>
            <person name="Kong Z."/>
            <person name="McTavish S."/>
            <person name="Sang C."/>
            <person name="Lambie S.C."/>
            <person name="Janssen P.H."/>
            <person name="Dey D."/>
            <person name="Attwood G.T."/>
        </authorList>
    </citation>
    <scope>NUCLEOTIDE SEQUENCE [LARGE SCALE GENOMIC DNA]</scope>
    <source>
        <strain evidence="3">ATCC 35063 / DSM 1093 / JCM 13430 / OCM 146 / M1</strain>
    </source>
</reference>
<dbReference type="Gene3D" id="1.10.10.2910">
    <property type="match status" value="1"/>
</dbReference>
<dbReference type="GeneID" id="8771613"/>
<organism evidence="2 3">
    <name type="scientific">Methanobrevibacter ruminantium (strain ATCC 35063 / DSM 1093 / JCM 13430 / OCM 146 / M1)</name>
    <name type="common">Methanobacterium ruminantium</name>
    <dbReference type="NCBI Taxonomy" id="634498"/>
    <lineage>
        <taxon>Archaea</taxon>
        <taxon>Methanobacteriati</taxon>
        <taxon>Methanobacteriota</taxon>
        <taxon>Methanomada group</taxon>
        <taxon>Methanobacteria</taxon>
        <taxon>Methanobacteriales</taxon>
        <taxon>Methanobacteriaceae</taxon>
        <taxon>Methanobrevibacter</taxon>
    </lineage>
</organism>
<feature type="domain" description="IrrE N-terminal-like" evidence="1">
    <location>
        <begin position="53"/>
        <end position="154"/>
    </location>
</feature>
<evidence type="ECO:0000313" key="3">
    <source>
        <dbReference type="Proteomes" id="UP000008680"/>
    </source>
</evidence>
<name>D3E069_METRM</name>
<dbReference type="STRING" id="634498.mru_1943"/>
<evidence type="ECO:0000259" key="1">
    <source>
        <dbReference type="Pfam" id="PF06114"/>
    </source>
</evidence>
<proteinExistence type="predicted"/>
<accession>D3E069</accession>
<dbReference type="HOGENOM" id="CLU_088575_1_0_2"/>
<dbReference type="PATRIC" id="fig|634498.28.peg.1943"/>
<protein>
    <recommendedName>
        <fullName evidence="1">IrrE N-terminal-like domain-containing protein</fullName>
    </recommendedName>
</protein>
<dbReference type="AlphaFoldDB" id="D3E069"/>
<dbReference type="InterPro" id="IPR010359">
    <property type="entry name" value="IrrE_HExxH"/>
</dbReference>
<keyword evidence="3" id="KW-1185">Reference proteome</keyword>
<dbReference type="KEGG" id="mru:mru_1943"/>
<dbReference type="RefSeq" id="WP_012956741.1">
    <property type="nucleotide sequence ID" value="NC_013790.1"/>
</dbReference>
<dbReference type="InterPro" id="IPR052345">
    <property type="entry name" value="Rad_response_metalloprotease"/>
</dbReference>
<dbReference type="OrthoDB" id="77783at2157"/>
<dbReference type="Pfam" id="PF06114">
    <property type="entry name" value="Peptidase_M78"/>
    <property type="match status" value="1"/>
</dbReference>
<dbReference type="PANTHER" id="PTHR43236">
    <property type="entry name" value="ANTITOXIN HIGA1"/>
    <property type="match status" value="1"/>
</dbReference>
<dbReference type="Proteomes" id="UP000008680">
    <property type="component" value="Chromosome"/>
</dbReference>
<dbReference type="eggNOG" id="arCOG07475">
    <property type="taxonomic scope" value="Archaea"/>
</dbReference>
<gene>
    <name evidence="2" type="ordered locus">mru_1943</name>
</gene>
<dbReference type="EMBL" id="CP001719">
    <property type="protein sequence ID" value="ADC47793.1"/>
    <property type="molecule type" value="Genomic_DNA"/>
</dbReference>